<sequence>MKLRKCGNKEKSAGFTKFVNMTKRAFFRKFVNKTLCETIANILIGGHYFDAR</sequence>
<reference key="2">
    <citation type="submission" date="2011-11" db="EMBL/GenBank/DDBJ databases">
        <authorList>
            <person name="Shin S.H."/>
            <person name="Kim S."/>
            <person name="Kim J.Y."/>
        </authorList>
    </citation>
    <scope>NUCLEOTIDE SEQUENCE</scope>
    <source>
        <strain>HPL-003</strain>
    </source>
</reference>
<dbReference type="KEGG" id="pta:HPL003_26230"/>
<name>G7VR61_PAETH</name>
<protein>
    <submittedName>
        <fullName evidence="1">Uncharacterized protein</fullName>
    </submittedName>
</protein>
<accession>G7VR61</accession>
<dbReference type="HOGENOM" id="CLU_214449_0_0_9"/>
<evidence type="ECO:0000313" key="2">
    <source>
        <dbReference type="Proteomes" id="UP000005876"/>
    </source>
</evidence>
<dbReference type="AlphaFoldDB" id="G7VR61"/>
<gene>
    <name evidence="1" type="ordered locus">HPL003_26230</name>
</gene>
<proteinExistence type="predicted"/>
<evidence type="ECO:0000313" key="1">
    <source>
        <dbReference type="EMBL" id="AET61960.1"/>
    </source>
</evidence>
<dbReference type="EMBL" id="CP003107">
    <property type="protein sequence ID" value="AET61960.1"/>
    <property type="molecule type" value="Genomic_DNA"/>
</dbReference>
<organism evidence="1 2">
    <name type="scientific">Paenibacillus terrae (strain HPL-003)</name>
    <dbReference type="NCBI Taxonomy" id="985665"/>
    <lineage>
        <taxon>Bacteria</taxon>
        <taxon>Bacillati</taxon>
        <taxon>Bacillota</taxon>
        <taxon>Bacilli</taxon>
        <taxon>Bacillales</taxon>
        <taxon>Paenibacillaceae</taxon>
        <taxon>Paenibacillus</taxon>
    </lineage>
</organism>
<reference evidence="2" key="1">
    <citation type="submission" date="2011-11" db="EMBL/GenBank/DDBJ databases">
        <title>Complete sequence of Paenibacillus terrae HPL-003.</title>
        <authorList>
            <person name="Shin S.H."/>
            <person name="Kim S."/>
            <person name="Kim J.Y."/>
        </authorList>
    </citation>
    <scope>NUCLEOTIDE SEQUENCE [LARGE SCALE GENOMIC DNA]</scope>
    <source>
        <strain evidence="2">HPL-003</strain>
    </source>
</reference>
<reference evidence="1 2" key="3">
    <citation type="journal article" date="2012" name="J. Bacteriol.">
        <title>Genome Sequence of Paenibacillus terrae HPL-003, a Xylanase-Producing Bacterium Isolated from Soil Found in Forest Residue.</title>
        <authorList>
            <person name="Shin S.H."/>
            <person name="Kim S."/>
            <person name="Kim J.Y."/>
            <person name="Song H.Y."/>
            <person name="Cho S.J."/>
            <person name="Kim D.R."/>
            <person name="Lee K.I."/>
            <person name="Lim H.K."/>
            <person name="Park N.J."/>
            <person name="Hwang I.T."/>
            <person name="Yang K.S."/>
        </authorList>
    </citation>
    <scope>NUCLEOTIDE SEQUENCE [LARGE SCALE GENOMIC DNA]</scope>
    <source>
        <strain evidence="1 2">HPL-003</strain>
    </source>
</reference>
<dbReference type="Proteomes" id="UP000005876">
    <property type="component" value="Chromosome"/>
</dbReference>